<evidence type="ECO:0000313" key="3">
    <source>
        <dbReference type="EMBL" id="ATQ77608.1"/>
    </source>
</evidence>
<dbReference type="RefSeq" id="WP_099879944.1">
    <property type="nucleotide sequence ID" value="NZ_CP024608.1"/>
</dbReference>
<sequence length="501" mass="54858">MSEAVDDLVGPPAPVAEPEPGPGPMPDPVAAASPAPRPSVLTACDWLGEGARSMLLLAPRWERLVASPWQMAFQMLLQVGLGVLMHRIMIEGDAIFIWRALLAGWSTALLTVWLCYLIQPDPRLRRSPHGAPGAAHLYTLLIAQSTLFAMLAWGLYFLLIRTDVVPAASMEAQWALWFVPMLWSVLAKLTVLIRAARPLAPQRAIVTIAVVALTTALGHYIAPPPPTWRAAPQPEVPEEEPFEVSQEMMEAQLPLLGEQIDALKPQRPGLIDMYTITFAPYEGEEVFRRESAMVSDVMARRFDAAGRGLQLINHHKTADTLPWATPLNLERAIEGIAGIMDRDEDVLFIHLTSHGASDGELAASFWPIDVAPVLPPALKGWLDQAGVRYRVLSISACYAGNWIAPLAADGTLVMTASDADHTSYGCGKKSPLTFFGRAMYDEQLRTTTRSFTEAHAAARKVILQRETEAGKDDGYSNPQIKVGSKIVPVLEQLNQRLVNKP</sequence>
<keyword evidence="2" id="KW-1133">Transmembrane helix</keyword>
<feature type="transmembrane region" description="Helical" evidence="2">
    <location>
        <begin position="204"/>
        <end position="222"/>
    </location>
</feature>
<keyword evidence="4" id="KW-1185">Reference proteome</keyword>
<feature type="compositionally biased region" description="Pro residues" evidence="1">
    <location>
        <begin position="11"/>
        <end position="27"/>
    </location>
</feature>
<dbReference type="GO" id="GO:0008233">
    <property type="term" value="F:peptidase activity"/>
    <property type="evidence" value="ECO:0007669"/>
    <property type="project" value="InterPro"/>
</dbReference>
<dbReference type="GO" id="GO:0006508">
    <property type="term" value="P:proteolysis"/>
    <property type="evidence" value="ECO:0007669"/>
    <property type="project" value="InterPro"/>
</dbReference>
<evidence type="ECO:0000256" key="1">
    <source>
        <dbReference type="SAM" id="MobiDB-lite"/>
    </source>
</evidence>
<keyword evidence="2" id="KW-0472">Membrane</keyword>
<dbReference type="EMBL" id="CP024608">
    <property type="protein sequence ID" value="ATQ77608.1"/>
    <property type="molecule type" value="Genomic_DNA"/>
</dbReference>
<dbReference type="KEGG" id="mass:CR152_26215"/>
<name>A0A2D2DRK2_9BURK</name>
<dbReference type="InterPro" id="IPR001096">
    <property type="entry name" value="Peptidase_C13"/>
</dbReference>
<reference evidence="3" key="1">
    <citation type="submission" date="2017-10" db="EMBL/GenBank/DDBJ databases">
        <title>Massilia psychrophilum sp. nov., a novel purple-pigmented bacterium isolated from Tianshan glacier, Xinjiang Municipality, China.</title>
        <authorList>
            <person name="Wang H."/>
        </authorList>
    </citation>
    <scope>NUCLEOTIDE SEQUENCE [LARGE SCALE GENOMIC DNA]</scope>
    <source>
        <strain evidence="3">B2</strain>
    </source>
</reference>
<evidence type="ECO:0008006" key="5">
    <source>
        <dbReference type="Google" id="ProtNLM"/>
    </source>
</evidence>
<dbReference type="AlphaFoldDB" id="A0A2D2DRK2"/>
<feature type="transmembrane region" description="Helical" evidence="2">
    <location>
        <begin position="96"/>
        <end position="116"/>
    </location>
</feature>
<keyword evidence="2" id="KW-0812">Transmembrane</keyword>
<proteinExistence type="predicted"/>
<evidence type="ECO:0000313" key="4">
    <source>
        <dbReference type="Proteomes" id="UP000229897"/>
    </source>
</evidence>
<feature type="transmembrane region" description="Helical" evidence="2">
    <location>
        <begin position="172"/>
        <end position="192"/>
    </location>
</feature>
<dbReference type="Proteomes" id="UP000229897">
    <property type="component" value="Chromosome"/>
</dbReference>
<dbReference type="Gene3D" id="3.40.50.1460">
    <property type="match status" value="1"/>
</dbReference>
<gene>
    <name evidence="3" type="ORF">CR152_26215</name>
</gene>
<feature type="region of interest" description="Disordered" evidence="1">
    <location>
        <begin position="1"/>
        <end position="36"/>
    </location>
</feature>
<protein>
    <recommendedName>
        <fullName evidence="5">Peptidase C13 family protein</fullName>
    </recommendedName>
</protein>
<dbReference type="Pfam" id="PF01650">
    <property type="entry name" value="Peptidase_C13"/>
    <property type="match status" value="1"/>
</dbReference>
<accession>A0A2D2DRK2</accession>
<dbReference type="OrthoDB" id="345222at2"/>
<feature type="transmembrane region" description="Helical" evidence="2">
    <location>
        <begin position="137"/>
        <end position="160"/>
    </location>
</feature>
<evidence type="ECO:0000256" key="2">
    <source>
        <dbReference type="SAM" id="Phobius"/>
    </source>
</evidence>
<organism evidence="3 4">
    <name type="scientific">Massilia violaceinigra</name>
    <dbReference type="NCBI Taxonomy" id="2045208"/>
    <lineage>
        <taxon>Bacteria</taxon>
        <taxon>Pseudomonadati</taxon>
        <taxon>Pseudomonadota</taxon>
        <taxon>Betaproteobacteria</taxon>
        <taxon>Burkholderiales</taxon>
        <taxon>Oxalobacteraceae</taxon>
        <taxon>Telluria group</taxon>
        <taxon>Massilia</taxon>
    </lineage>
</organism>